<feature type="domain" description="SH3BP4 UPA-like" evidence="3">
    <location>
        <begin position="333"/>
        <end position="421"/>
    </location>
</feature>
<dbReference type="Ensembl" id="ENSAMXT00000056611.1">
    <property type="protein sequence ID" value="ENSAMXP00000034134.1"/>
    <property type="gene ID" value="ENSAMXG00000034551.1"/>
</dbReference>
<dbReference type="GO" id="GO:0005737">
    <property type="term" value="C:cytoplasm"/>
    <property type="evidence" value="ECO:0007669"/>
    <property type="project" value="TreeGrafter"/>
</dbReference>
<dbReference type="InterPro" id="IPR056181">
    <property type="entry name" value="SH3BP4_C"/>
</dbReference>
<reference evidence="5" key="3">
    <citation type="submission" date="2025-08" db="UniProtKB">
        <authorList>
            <consortium name="Ensembl"/>
        </authorList>
    </citation>
    <scope>IDENTIFICATION</scope>
</reference>
<dbReference type="InterPro" id="IPR056182">
    <property type="entry name" value="UPA_SH3BP4"/>
</dbReference>
<dbReference type="InParanoid" id="A0A3B1IYD8"/>
<proteinExistence type="predicted"/>
<reference evidence="6" key="1">
    <citation type="submission" date="2013-03" db="EMBL/GenBank/DDBJ databases">
        <authorList>
            <person name="Jeffery W."/>
            <person name="Warren W."/>
            <person name="Wilson R.K."/>
        </authorList>
    </citation>
    <scope>NUCLEOTIDE SEQUENCE</scope>
    <source>
        <strain evidence="6">female</strain>
    </source>
</reference>
<dbReference type="STRING" id="7994.ENSAMXP00000034134"/>
<evidence type="ECO:0000313" key="5">
    <source>
        <dbReference type="Ensembl" id="ENSAMXP00000034134.1"/>
    </source>
</evidence>
<reference evidence="6" key="2">
    <citation type="journal article" date="2014" name="Nat. Commun.">
        <title>The cavefish genome reveals candidate genes for eye loss.</title>
        <authorList>
            <person name="McGaugh S.E."/>
            <person name="Gross J.B."/>
            <person name="Aken B."/>
            <person name="Blin M."/>
            <person name="Borowsky R."/>
            <person name="Chalopin D."/>
            <person name="Hinaux H."/>
            <person name="Jeffery W.R."/>
            <person name="Keene A."/>
            <person name="Ma L."/>
            <person name="Minx P."/>
            <person name="Murphy D."/>
            <person name="O'Quin K.E."/>
            <person name="Retaux S."/>
            <person name="Rohner N."/>
            <person name="Searle S.M."/>
            <person name="Stahl B.A."/>
            <person name="Tabin C."/>
            <person name="Volff J.N."/>
            <person name="Yoshizawa M."/>
            <person name="Warren W.C."/>
        </authorList>
    </citation>
    <scope>NUCLEOTIDE SEQUENCE [LARGE SCALE GENOMIC DNA]</scope>
    <source>
        <strain evidence="6">female</strain>
    </source>
</reference>
<protein>
    <submittedName>
        <fullName evidence="5">MET transcriptional regulator MACC1</fullName>
    </submittedName>
</protein>
<evidence type="ECO:0000256" key="1">
    <source>
        <dbReference type="SAM" id="MobiDB-lite"/>
    </source>
</evidence>
<reference evidence="5" key="4">
    <citation type="submission" date="2025-09" db="UniProtKB">
        <authorList>
            <consortium name="Ensembl"/>
        </authorList>
    </citation>
    <scope>IDENTIFICATION</scope>
</reference>
<sequence>MAAVRAKSIRRAGSLLRSRSEGTLIDLDDNLCISTDGKHSEWPVLQPEVQHSGHATNPFWNQLSRSNPFLDDIVCRNTADSEVSILKEDPLALFGNNNEDSQSTSSDENNFGHLLEPKRNNLNRSGRWRSASDILDSLEKKESIKEKSLNTQGPFMKPDFEWLKNDREAYKMAWLSHRQLTRSCLDLGLMKQSPGWAQTQATDMQTVCKIDHSGGSLQLPDCDVSVQEIALKASLDPPRGLNNNYTATVSPLLEITLSNLNTKEGIALDVKLAAEVKNDPLSQVMTTFKVKDCYVYKDMLQIKLRELKPHMYIIAAAEATVIQAPATSVWDYLNRNLTIAIYGPKHIHPSFKVVQVISWHKNVPSRLPFSDIHKGNRNLPPVVLQLWGKHQFDPCGLKDLHITTGIVDSNFKVKRDGTLQTCRPGKGLEFPSNVTVNIQWYGVTLKSVLRQPRVDYLLEYFKGDTIALLSRETVKSVGQSKVKEWYIGCLRGSIGLVHCKNVKIIPKDQVIDFSAVKITTQSLLDNMTLPFKKLTYMYSAIQTLVTDHITCWKPFAEALGYSNVSLDSFSRRHAETDMEKVARVLEKLKEDCHTDKTRRKFQHELIAGLVLRWDDAQGLIAHLIQNTVILSTAVELGVRWRELAERIGKLSNAQISGYEKPHRGKNGEVSAQVRTCKSYHIQIFPHFSNLNFLFFSGCSCSCIYRNKRYNYYVQGNLLLEPTQKI</sequence>
<dbReference type="PANTHER" id="PTHR15603">
    <property type="entry name" value="SH3 DOMAIN-CONTAINING PROTEIN"/>
    <property type="match status" value="1"/>
</dbReference>
<feature type="domain" description="SH3BP4 DEATH" evidence="4">
    <location>
        <begin position="505"/>
        <end position="610"/>
    </location>
</feature>
<name>A0A3B1IYD8_ASTMX</name>
<dbReference type="Pfam" id="PF23640">
    <property type="entry name" value="UPA_SH3BP4"/>
    <property type="match status" value="1"/>
</dbReference>
<dbReference type="GeneTree" id="ENSGT00390000013151"/>
<accession>A0A3B1IYD8</accession>
<evidence type="ECO:0000259" key="2">
    <source>
        <dbReference type="Pfam" id="PF23637"/>
    </source>
</evidence>
<dbReference type="Pfam" id="PF24094">
    <property type="entry name" value="DEATH_SH3BP4"/>
    <property type="match status" value="1"/>
</dbReference>
<feature type="domain" description="SH3BP4 C-terminal helical" evidence="2">
    <location>
        <begin position="622"/>
        <end position="673"/>
    </location>
</feature>
<feature type="compositionally biased region" description="Polar residues" evidence="1">
    <location>
        <begin position="95"/>
        <end position="109"/>
    </location>
</feature>
<organism evidence="5 6">
    <name type="scientific">Astyanax mexicanus</name>
    <name type="common">Blind cave fish</name>
    <name type="synonym">Astyanax fasciatus mexicanus</name>
    <dbReference type="NCBI Taxonomy" id="7994"/>
    <lineage>
        <taxon>Eukaryota</taxon>
        <taxon>Metazoa</taxon>
        <taxon>Chordata</taxon>
        <taxon>Craniata</taxon>
        <taxon>Vertebrata</taxon>
        <taxon>Euteleostomi</taxon>
        <taxon>Actinopterygii</taxon>
        <taxon>Neopterygii</taxon>
        <taxon>Teleostei</taxon>
        <taxon>Ostariophysi</taxon>
        <taxon>Characiformes</taxon>
        <taxon>Characoidei</taxon>
        <taxon>Acestrorhamphidae</taxon>
        <taxon>Acestrorhamphinae</taxon>
        <taxon>Astyanax</taxon>
    </lineage>
</organism>
<evidence type="ECO:0000259" key="4">
    <source>
        <dbReference type="Pfam" id="PF24094"/>
    </source>
</evidence>
<dbReference type="PANTHER" id="PTHR15603:SF1">
    <property type="entry name" value="METASTASIS-ASSOCIATED IN COLON CANCER PROTEIN 1"/>
    <property type="match status" value="1"/>
</dbReference>
<keyword evidence="6" id="KW-1185">Reference proteome</keyword>
<dbReference type="AlphaFoldDB" id="A0A3B1IYD8"/>
<dbReference type="Proteomes" id="UP000018467">
    <property type="component" value="Unassembled WGS sequence"/>
</dbReference>
<evidence type="ECO:0000313" key="6">
    <source>
        <dbReference type="Proteomes" id="UP000018467"/>
    </source>
</evidence>
<dbReference type="InterPro" id="IPR056183">
    <property type="entry name" value="DEATH_SH3BP4"/>
</dbReference>
<evidence type="ECO:0000259" key="3">
    <source>
        <dbReference type="Pfam" id="PF23640"/>
    </source>
</evidence>
<dbReference type="Pfam" id="PF23637">
    <property type="entry name" value="SH3BP4_C"/>
    <property type="match status" value="1"/>
</dbReference>
<feature type="region of interest" description="Disordered" evidence="1">
    <location>
        <begin position="95"/>
        <end position="118"/>
    </location>
</feature>